<dbReference type="Gene3D" id="2.40.50.100">
    <property type="match status" value="1"/>
</dbReference>
<organism evidence="2 3">
    <name type="scientific">Sulfurimicrobium lacus</name>
    <dbReference type="NCBI Taxonomy" id="2715678"/>
    <lineage>
        <taxon>Bacteria</taxon>
        <taxon>Pseudomonadati</taxon>
        <taxon>Pseudomonadota</taxon>
        <taxon>Betaproteobacteria</taxon>
        <taxon>Nitrosomonadales</taxon>
        <taxon>Sulfuricellaceae</taxon>
        <taxon>Sulfurimicrobium</taxon>
    </lineage>
</organism>
<dbReference type="GO" id="GO:1990281">
    <property type="term" value="C:efflux pump complex"/>
    <property type="evidence" value="ECO:0007669"/>
    <property type="project" value="TreeGrafter"/>
</dbReference>
<evidence type="ECO:0000313" key="2">
    <source>
        <dbReference type="EMBL" id="BCB27362.1"/>
    </source>
</evidence>
<name>A0A6F8VEI7_9PROT</name>
<dbReference type="Proteomes" id="UP000502260">
    <property type="component" value="Chromosome"/>
</dbReference>
<accession>A0A6F8VEI7</accession>
<dbReference type="GO" id="GO:0015562">
    <property type="term" value="F:efflux transmembrane transporter activity"/>
    <property type="evidence" value="ECO:0007669"/>
    <property type="project" value="TreeGrafter"/>
</dbReference>
<dbReference type="Pfam" id="PF25917">
    <property type="entry name" value="BSH_RND"/>
    <property type="match status" value="1"/>
</dbReference>
<dbReference type="PANTHER" id="PTHR30469">
    <property type="entry name" value="MULTIDRUG RESISTANCE PROTEIN MDTA"/>
    <property type="match status" value="1"/>
</dbReference>
<keyword evidence="3" id="KW-1185">Reference proteome</keyword>
<dbReference type="KEGG" id="slac:SKTS_22480"/>
<gene>
    <name evidence="2" type="ORF">SKTS_22480</name>
</gene>
<dbReference type="RefSeq" id="WP_173064841.1">
    <property type="nucleotide sequence ID" value="NZ_AP022853.1"/>
</dbReference>
<sequence>MKTSPTSFTKKKTVIIILTIAGLVGAGILVRNQKSRLGAEKPPAQVPVAVEARRLGSARFALTLPLVADVQAVQEANIASRLTGYVVDLHYHEGDRFKKGDILVRLDDADAQSQLLRAEADLARTRLQQGTLNADMAAARVAAQAARDRAARADTLYKIKGVSLEQLQSEQSNEASAVARLSGTQAAVDGYRDSLRASEAAVRSARENLAYAVIRAPFDGMVAARPVQPGDLATPGKPLLRLVALGESRLLVNLPDTANPISLRWQGRNLPLTPWPEDGAQGLRRYEARAEGLTPGARVPVKLVTFSGQGVFLPDTCLLNNDGHSATVFQLAQGGPAKPFTVELTASGSEGAASTDTRLNGTSIACGGPDVLTRLILGTPFKISKGG</sequence>
<dbReference type="Gene3D" id="2.40.30.170">
    <property type="match status" value="1"/>
</dbReference>
<dbReference type="InterPro" id="IPR058625">
    <property type="entry name" value="MdtA-like_BSH"/>
</dbReference>
<dbReference type="EMBL" id="AP022853">
    <property type="protein sequence ID" value="BCB27362.1"/>
    <property type="molecule type" value="Genomic_DNA"/>
</dbReference>
<proteinExistence type="predicted"/>
<evidence type="ECO:0000313" key="3">
    <source>
        <dbReference type="Proteomes" id="UP000502260"/>
    </source>
</evidence>
<feature type="domain" description="Multidrug resistance protein MdtA-like barrel-sandwich hybrid" evidence="1">
    <location>
        <begin position="75"/>
        <end position="239"/>
    </location>
</feature>
<reference evidence="3" key="1">
    <citation type="submission" date="2020-03" db="EMBL/GenBank/DDBJ databases">
        <title>Complete genome sequence of sulfur-oxidizing bacterium skT11.</title>
        <authorList>
            <person name="Kanda M."/>
            <person name="Kojima H."/>
            <person name="Fukui M."/>
        </authorList>
    </citation>
    <scope>NUCLEOTIDE SEQUENCE [LARGE SCALE GENOMIC DNA]</scope>
    <source>
        <strain evidence="3">skT11</strain>
    </source>
</reference>
<protein>
    <recommendedName>
        <fullName evidence="1">Multidrug resistance protein MdtA-like barrel-sandwich hybrid domain-containing protein</fullName>
    </recommendedName>
</protein>
<evidence type="ECO:0000259" key="1">
    <source>
        <dbReference type="Pfam" id="PF25917"/>
    </source>
</evidence>
<dbReference type="PANTHER" id="PTHR30469:SF15">
    <property type="entry name" value="HLYD FAMILY OF SECRETION PROTEINS"/>
    <property type="match status" value="1"/>
</dbReference>
<dbReference type="AlphaFoldDB" id="A0A6F8VEI7"/>
<dbReference type="SUPFAM" id="SSF111369">
    <property type="entry name" value="HlyD-like secretion proteins"/>
    <property type="match status" value="1"/>
</dbReference>
<dbReference type="Gene3D" id="1.10.287.470">
    <property type="entry name" value="Helix hairpin bin"/>
    <property type="match status" value="1"/>
</dbReference>